<accession>A0A917IB56</accession>
<reference evidence="1" key="2">
    <citation type="submission" date="2020-09" db="EMBL/GenBank/DDBJ databases">
        <authorList>
            <person name="Sun Q."/>
            <person name="Zhou Y."/>
        </authorList>
    </citation>
    <scope>NUCLEOTIDE SEQUENCE</scope>
    <source>
        <strain evidence="1">CGMCC 1.15794</strain>
    </source>
</reference>
<comment type="caution">
    <text evidence="1">The sequence shown here is derived from an EMBL/GenBank/DDBJ whole genome shotgun (WGS) entry which is preliminary data.</text>
</comment>
<dbReference type="RefSeq" id="WP_188754362.1">
    <property type="nucleotide sequence ID" value="NZ_BMJY01000001.1"/>
</dbReference>
<gene>
    <name evidence="1" type="ORF">GCM10010921_01810</name>
</gene>
<dbReference type="Proteomes" id="UP000657592">
    <property type="component" value="Unassembled WGS sequence"/>
</dbReference>
<protein>
    <recommendedName>
        <fullName evidence="3">Phage tail protein</fullName>
    </recommendedName>
</protein>
<proteinExistence type="predicted"/>
<evidence type="ECO:0000313" key="1">
    <source>
        <dbReference type="EMBL" id="GGH34252.1"/>
    </source>
</evidence>
<evidence type="ECO:0000313" key="2">
    <source>
        <dbReference type="Proteomes" id="UP000657592"/>
    </source>
</evidence>
<dbReference type="AlphaFoldDB" id="A0A917IB56"/>
<organism evidence="1 2">
    <name type="scientific">Microbacterium album</name>
    <dbReference type="NCBI Taxonomy" id="2053191"/>
    <lineage>
        <taxon>Bacteria</taxon>
        <taxon>Bacillati</taxon>
        <taxon>Actinomycetota</taxon>
        <taxon>Actinomycetes</taxon>
        <taxon>Micrococcales</taxon>
        <taxon>Microbacteriaceae</taxon>
        <taxon>Microbacterium</taxon>
    </lineage>
</organism>
<keyword evidence="2" id="KW-1185">Reference proteome</keyword>
<sequence>MVLILSAPPVAPPVPPAQWVGLGIEWVAPDGTVWDLTDPSKGVVLVRDGVEGLHFPRVEKFSSASRAIPGKRSRGWRALARDVFWRVYIYRDSSAAWLELYRRFFDSIHPDRVGTWRVTAGDQTRELRLTGTFDEPWVYDRDPLYRGWALYGVAMEADQPFWAGAPIKRGPWRAPAPVPFFDADGSPPLHISQGSTFASARIPNAGDVDAWPVWTLEGPLDPVEVGIGEAIVQVPFPILDGQVLRIDTDPRNVTATLDGADVTRLLGFQRFAPVPPGGEVPLHVAAAGGGAVSVELVPLYFRAF</sequence>
<dbReference type="EMBL" id="BMJY01000001">
    <property type="protein sequence ID" value="GGH34252.1"/>
    <property type="molecule type" value="Genomic_DNA"/>
</dbReference>
<reference evidence="1" key="1">
    <citation type="journal article" date="2014" name="Int. J. Syst. Evol. Microbiol.">
        <title>Complete genome sequence of Corynebacterium casei LMG S-19264T (=DSM 44701T), isolated from a smear-ripened cheese.</title>
        <authorList>
            <consortium name="US DOE Joint Genome Institute (JGI-PGF)"/>
            <person name="Walter F."/>
            <person name="Albersmeier A."/>
            <person name="Kalinowski J."/>
            <person name="Ruckert C."/>
        </authorList>
    </citation>
    <scope>NUCLEOTIDE SEQUENCE</scope>
    <source>
        <strain evidence="1">CGMCC 1.15794</strain>
    </source>
</reference>
<name>A0A917IB56_9MICO</name>
<evidence type="ECO:0008006" key="3">
    <source>
        <dbReference type="Google" id="ProtNLM"/>
    </source>
</evidence>